<dbReference type="Araport" id="AT3G31350"/>
<evidence type="ECO:0000313" key="2">
    <source>
        <dbReference type="EMBL" id="AEE77670.1"/>
    </source>
</evidence>
<keyword evidence="3" id="KW-1185">Reference proteome</keyword>
<protein>
    <submittedName>
        <fullName evidence="2">Uncharacterized protein</fullName>
    </submittedName>
</protein>
<reference evidence="2 3" key="1">
    <citation type="journal article" date="2000" name="Nature">
        <title>Sequence and analysis of chromosome 3 of the plant Arabidopsis thaliana.</title>
        <authorList>
            <consortium name="European Union Chromosome 3 Arabidopsis Sequencing Consortium"/>
            <consortium name="Institute for Genomic Research"/>
            <consortium name="Kazusa DNA Research Institute"/>
            <person name="Salanoubat M."/>
            <person name="Lemcke K."/>
            <person name="Rieger M."/>
            <person name="Ansorge W."/>
            <person name="Unseld M."/>
            <person name="Fartmann B."/>
            <person name="Valle G."/>
            <person name="Blocker H."/>
            <person name="Perez-Alonso M."/>
            <person name="Obermaier B."/>
            <person name="Delseny M."/>
            <person name="Boutry M."/>
            <person name="Grivell L.A."/>
            <person name="Mache R."/>
            <person name="Puigdomenech P."/>
            <person name="De Simone V."/>
            <person name="Choisne N."/>
            <person name="Artiguenave F."/>
            <person name="Robert C."/>
            <person name="Brottier P."/>
            <person name="Wincker P."/>
            <person name="Cattolico L."/>
            <person name="Weissenbach J."/>
            <person name="Saurin W."/>
            <person name="Quetier F."/>
            <person name="Schafer M."/>
            <person name="Muller-Auer S."/>
            <person name="Gabel C."/>
            <person name="Fuchs M."/>
            <person name="Benes V."/>
            <person name="Wurmbach E."/>
            <person name="Drzonek H."/>
            <person name="Erfle H."/>
            <person name="Jordan N."/>
            <person name="Bangert S."/>
            <person name="Wiedelmann R."/>
            <person name="Kranz H."/>
            <person name="Voss H."/>
            <person name="Holland R."/>
            <person name="Brandt P."/>
            <person name="Nyakatura G."/>
            <person name="Vezzi A."/>
            <person name="D'Angelo M."/>
            <person name="Pallavicini A."/>
            <person name="Toppo S."/>
            <person name="Simionati B."/>
            <person name="Conrad A."/>
            <person name="Hornischer K."/>
            <person name="Kauer G."/>
            <person name="Lohnert T.H."/>
            <person name="Nordsiek G."/>
            <person name="Reichelt J."/>
            <person name="Scharfe M."/>
            <person name="Schon O."/>
            <person name="Bargues M."/>
            <person name="Terol J."/>
            <person name="Climent J."/>
            <person name="Navarro P."/>
            <person name="Collado C."/>
            <person name="Perez-Perez A."/>
            <person name="Ottenwalder B."/>
            <person name="Duchemin D."/>
            <person name="Cooke R."/>
            <person name="Laudie M."/>
            <person name="Berger-Llauro C."/>
            <person name="Purnelle B."/>
            <person name="Masuy D."/>
            <person name="de Haan M."/>
            <person name="Maarse A.C."/>
            <person name="Alcaraz J.P."/>
            <person name="Cottet A."/>
            <person name="Casacuberta E."/>
            <person name="Monfort A."/>
            <person name="Argiriou A."/>
            <person name="flores M."/>
            <person name="Liguori R."/>
            <person name="Vitale D."/>
            <person name="Mannhaupt G."/>
            <person name="Haase D."/>
            <person name="Schoof H."/>
            <person name="Rudd S."/>
            <person name="Zaccaria P."/>
            <person name="Mewes H.W."/>
            <person name="Mayer K.F."/>
            <person name="Kaul S."/>
            <person name="Town C.D."/>
            <person name="Koo H.L."/>
            <person name="Tallon L.J."/>
            <person name="Jenkins J."/>
            <person name="Rooney T."/>
            <person name="Rizzo M."/>
            <person name="Walts A."/>
            <person name="Utterback T."/>
            <person name="Fujii C.Y."/>
            <person name="Shea T.P."/>
            <person name="Creasy T.H."/>
            <person name="Haas B."/>
            <person name="Maiti R."/>
            <person name="Wu D."/>
            <person name="Peterson J."/>
            <person name="Van Aken S."/>
            <person name="Pai G."/>
            <person name="Militscher J."/>
            <person name="Sellers P."/>
            <person name="Gill J.E."/>
            <person name="Feldblyum T.V."/>
            <person name="Preuss D."/>
            <person name="Lin X."/>
            <person name="Nierman W.C."/>
            <person name="Salzberg S.L."/>
            <person name="White O."/>
            <person name="Venter J.C."/>
            <person name="Fraser C.M."/>
            <person name="Kaneko T."/>
            <person name="Nakamura Y."/>
            <person name="Sato S."/>
            <person name="Kato T."/>
            <person name="Asamizu E."/>
            <person name="Sasamoto S."/>
            <person name="Kimura T."/>
            <person name="Idesawa K."/>
            <person name="Kawashima K."/>
            <person name="Kishida Y."/>
            <person name="Kiyokawa C."/>
            <person name="Kohara M."/>
            <person name="Matsumoto M."/>
            <person name="Matsuno A."/>
            <person name="Muraki A."/>
            <person name="Nakayama S."/>
            <person name="Nakazaki N."/>
            <person name="Shinpo S."/>
            <person name="Takeuchi C."/>
            <person name="Wada T."/>
            <person name="Watanabe A."/>
            <person name="Yamada M."/>
            <person name="Yasuda M."/>
            <person name="Tabata S."/>
        </authorList>
    </citation>
    <scope>NUCLEOTIDE SEQUENCE [LARGE SCALE GENOMIC DNA]</scope>
    <source>
        <strain evidence="3">cv. Columbia</strain>
    </source>
</reference>
<dbReference type="AlphaFoldDB" id="F4J917"/>
<dbReference type="KEGG" id="ath:AT3G31350"/>
<reference evidence="3" key="2">
    <citation type="journal article" date="2017" name="Plant J.">
        <title>Araport11: a complete reannotation of the Arabidopsis thaliana reference genome.</title>
        <authorList>
            <person name="Cheng C.Y."/>
            <person name="Krishnakumar V."/>
            <person name="Chan A.P."/>
            <person name="Thibaud-Nissen F."/>
            <person name="Schobel S."/>
            <person name="Town C.D."/>
        </authorList>
    </citation>
    <scope>GENOME REANNOTATION</scope>
    <source>
        <strain evidence="3">cv. Columbia</strain>
    </source>
</reference>
<dbReference type="InParanoid" id="F4J917"/>
<dbReference type="GeneID" id="822885"/>
<dbReference type="HOGENOM" id="CLU_1605001_0_0_1"/>
<proteinExistence type="predicted"/>
<evidence type="ECO:0000313" key="1">
    <source>
        <dbReference type="Araport" id="AT3G31350"/>
    </source>
</evidence>
<dbReference type="EMBL" id="CP002686">
    <property type="protein sequence ID" value="AEE77670.1"/>
    <property type="molecule type" value="Genomic_DNA"/>
</dbReference>
<dbReference type="ExpressionAtlas" id="F4J917">
    <property type="expression patterns" value="differential"/>
</dbReference>
<dbReference type="PaxDb" id="3702-AT3G31350.1"/>
<sequence length="166" mass="18721">MAKYSLVRVDEFCDGRLQAIDKSMIPKKMISKDLSRGELICCVFGVLGFRCLSGTQMLSRLIGLIWTRNDRRSRETRVSNIGSIDPITRTIDPGFIIEDKSSARMGSIDPNSQTLKNLTRQLGIDRSHVGIGRSTSGSVDPPLDRSIQLPDDWFWYSLTGLIFYFL</sequence>
<name>F4J917_ARATH</name>
<accession>F4J917</accession>
<evidence type="ECO:0000313" key="3">
    <source>
        <dbReference type="Proteomes" id="UP000006548"/>
    </source>
</evidence>
<dbReference type="RefSeq" id="NP_189718.2">
    <property type="nucleotide sequence ID" value="NM_113998.2"/>
</dbReference>
<dbReference type="TAIR" id="AT3G31350"/>
<dbReference type="Proteomes" id="UP000006548">
    <property type="component" value="Chromosome 3"/>
</dbReference>
<organism evidence="2 3">
    <name type="scientific">Arabidopsis thaliana</name>
    <name type="common">Mouse-ear cress</name>
    <dbReference type="NCBI Taxonomy" id="3702"/>
    <lineage>
        <taxon>Eukaryota</taxon>
        <taxon>Viridiplantae</taxon>
        <taxon>Streptophyta</taxon>
        <taxon>Embryophyta</taxon>
        <taxon>Tracheophyta</taxon>
        <taxon>Spermatophyta</taxon>
        <taxon>Magnoliopsida</taxon>
        <taxon>eudicotyledons</taxon>
        <taxon>Gunneridae</taxon>
        <taxon>Pentapetalae</taxon>
        <taxon>rosids</taxon>
        <taxon>malvids</taxon>
        <taxon>Brassicales</taxon>
        <taxon>Brassicaceae</taxon>
        <taxon>Camelineae</taxon>
        <taxon>Arabidopsis</taxon>
    </lineage>
</organism>
<gene>
    <name evidence="1 2" type="ordered locus">At3g31350</name>
</gene>